<dbReference type="InterPro" id="IPR050248">
    <property type="entry name" value="Polysacc_deacetylase_ArnD"/>
</dbReference>
<name>A0A1G7U5F4_9LACT</name>
<dbReference type="RefSeq" id="WP_090290231.1">
    <property type="nucleotide sequence ID" value="NZ_FNCK01000008.1"/>
</dbReference>
<evidence type="ECO:0000256" key="1">
    <source>
        <dbReference type="SAM" id="MobiDB-lite"/>
    </source>
</evidence>
<reference evidence="4 5" key="1">
    <citation type="submission" date="2016-10" db="EMBL/GenBank/DDBJ databases">
        <authorList>
            <person name="de Groot N.N."/>
        </authorList>
    </citation>
    <scope>NUCLEOTIDE SEQUENCE [LARGE SCALE GENOMIC DNA]</scope>
    <source>
        <strain evidence="4 5">ATCC BAA-466</strain>
    </source>
</reference>
<dbReference type="AlphaFoldDB" id="A0A1G7U5F4"/>
<feature type="chain" id="PRO_5039056624" evidence="2">
    <location>
        <begin position="20"/>
        <end position="296"/>
    </location>
</feature>
<evidence type="ECO:0000313" key="4">
    <source>
        <dbReference type="EMBL" id="SDG42796.1"/>
    </source>
</evidence>
<dbReference type="InterPro" id="IPR002509">
    <property type="entry name" value="NODB_dom"/>
</dbReference>
<dbReference type="Proteomes" id="UP000199708">
    <property type="component" value="Unassembled WGS sequence"/>
</dbReference>
<dbReference type="GO" id="GO:0005975">
    <property type="term" value="P:carbohydrate metabolic process"/>
    <property type="evidence" value="ECO:0007669"/>
    <property type="project" value="InterPro"/>
</dbReference>
<accession>A0A1G7U5F4</accession>
<dbReference type="Gene3D" id="3.20.20.370">
    <property type="entry name" value="Glycoside hydrolase/deacetylase"/>
    <property type="match status" value="1"/>
</dbReference>
<proteinExistence type="predicted"/>
<evidence type="ECO:0000259" key="3">
    <source>
        <dbReference type="PROSITE" id="PS51677"/>
    </source>
</evidence>
<organism evidence="4 5">
    <name type="scientific">Facklamia miroungae</name>
    <dbReference type="NCBI Taxonomy" id="120956"/>
    <lineage>
        <taxon>Bacteria</taxon>
        <taxon>Bacillati</taxon>
        <taxon>Bacillota</taxon>
        <taxon>Bacilli</taxon>
        <taxon>Lactobacillales</taxon>
        <taxon>Aerococcaceae</taxon>
        <taxon>Facklamia</taxon>
    </lineage>
</organism>
<dbReference type="PROSITE" id="PS51257">
    <property type="entry name" value="PROKAR_LIPOPROTEIN"/>
    <property type="match status" value="1"/>
</dbReference>
<dbReference type="InterPro" id="IPR011330">
    <property type="entry name" value="Glyco_hydro/deAcase_b/a-brl"/>
</dbReference>
<dbReference type="CDD" id="cd10917">
    <property type="entry name" value="CE4_NodB_like_6s_7s"/>
    <property type="match status" value="1"/>
</dbReference>
<dbReference type="PROSITE" id="PS51677">
    <property type="entry name" value="NODB"/>
    <property type="match status" value="1"/>
</dbReference>
<feature type="region of interest" description="Disordered" evidence="1">
    <location>
        <begin position="23"/>
        <end position="55"/>
    </location>
</feature>
<dbReference type="SUPFAM" id="SSF88713">
    <property type="entry name" value="Glycoside hydrolase/deacetylase"/>
    <property type="match status" value="1"/>
</dbReference>
<dbReference type="GO" id="GO:0016810">
    <property type="term" value="F:hydrolase activity, acting on carbon-nitrogen (but not peptide) bonds"/>
    <property type="evidence" value="ECO:0007669"/>
    <property type="project" value="InterPro"/>
</dbReference>
<keyword evidence="2" id="KW-0732">Signal</keyword>
<keyword evidence="5" id="KW-1185">Reference proteome</keyword>
<feature type="signal peptide" evidence="2">
    <location>
        <begin position="1"/>
        <end position="19"/>
    </location>
</feature>
<sequence>MKIPILLLLLFSLSACQKASTEQTEKTSVLASNEPEIQETSLERGQVESQPLKNDGTRQAWTDYSAYAQVDEEGYAYYMQENPDISSEIFPLYETGDHKVLLFTFDDAPQRPDSYALEIAQQLKVKDVNAIFLVNGMYLTEERGRQITKQIYDMGFEIGNHTQHHPNLKEMTYDQQYQEIKQTSDLVEEITGEKPRWFRPPFGLFNMDTYRICQDLEMQLMTWNFGYDWMEDYLDGDALLEISLNNDYLRAGANILMHDRPWTNAAISRMVDGYREQGYHIVDPLLIRNPDFEKES</sequence>
<dbReference type="EMBL" id="FNCK01000008">
    <property type="protein sequence ID" value="SDG42796.1"/>
    <property type="molecule type" value="Genomic_DNA"/>
</dbReference>
<dbReference type="STRING" id="120956.SAMN05421791_10871"/>
<feature type="domain" description="NodB homology" evidence="3">
    <location>
        <begin position="99"/>
        <end position="282"/>
    </location>
</feature>
<dbReference type="Pfam" id="PF01522">
    <property type="entry name" value="Polysacc_deac_1"/>
    <property type="match status" value="1"/>
</dbReference>
<gene>
    <name evidence="4" type="ORF">SAMN05421791_10871</name>
</gene>
<dbReference type="PANTHER" id="PTHR10587">
    <property type="entry name" value="GLYCOSYL TRANSFERASE-RELATED"/>
    <property type="match status" value="1"/>
</dbReference>
<evidence type="ECO:0000256" key="2">
    <source>
        <dbReference type="SAM" id="SignalP"/>
    </source>
</evidence>
<evidence type="ECO:0000313" key="5">
    <source>
        <dbReference type="Proteomes" id="UP000199708"/>
    </source>
</evidence>
<dbReference type="OrthoDB" id="9806342at2"/>
<protein>
    <submittedName>
        <fullName evidence="4">Peptidoglycan/xylan/chitin deacetylase, PgdA/CDA1 family</fullName>
    </submittedName>
</protein>